<evidence type="ECO:0000313" key="2">
    <source>
        <dbReference type="Proteomes" id="UP001054821"/>
    </source>
</evidence>
<protein>
    <submittedName>
        <fullName evidence="1">Uncharacterized protein</fullName>
    </submittedName>
</protein>
<dbReference type="Proteomes" id="UP001054821">
    <property type="component" value="Chromosome 1"/>
</dbReference>
<keyword evidence="2" id="KW-1185">Reference proteome</keyword>
<dbReference type="PANTHER" id="PTHR46201">
    <property type="entry name" value="PHD FINGER PROTEIN MALE MEIOCYTE DEATH 1-RELATED"/>
    <property type="match status" value="1"/>
</dbReference>
<gene>
    <name evidence="1" type="ORF">L3X38_008181</name>
</gene>
<organism evidence="1 2">
    <name type="scientific">Prunus dulcis</name>
    <name type="common">Almond</name>
    <name type="synonym">Amygdalus dulcis</name>
    <dbReference type="NCBI Taxonomy" id="3755"/>
    <lineage>
        <taxon>Eukaryota</taxon>
        <taxon>Viridiplantae</taxon>
        <taxon>Streptophyta</taxon>
        <taxon>Embryophyta</taxon>
        <taxon>Tracheophyta</taxon>
        <taxon>Spermatophyta</taxon>
        <taxon>Magnoliopsida</taxon>
        <taxon>eudicotyledons</taxon>
        <taxon>Gunneridae</taxon>
        <taxon>Pentapetalae</taxon>
        <taxon>rosids</taxon>
        <taxon>fabids</taxon>
        <taxon>Rosales</taxon>
        <taxon>Rosaceae</taxon>
        <taxon>Amygdaloideae</taxon>
        <taxon>Amygdaleae</taxon>
        <taxon>Prunus</taxon>
    </lineage>
</organism>
<reference evidence="1 2" key="1">
    <citation type="journal article" date="2022" name="G3 (Bethesda)">
        <title>Whole-genome sequence and methylome profiling of the almond [Prunus dulcis (Mill.) D.A. Webb] cultivar 'Nonpareil'.</title>
        <authorList>
            <person name="D'Amico-Willman K.M."/>
            <person name="Ouma W.Z."/>
            <person name="Meulia T."/>
            <person name="Sideli G.M."/>
            <person name="Gradziel T.M."/>
            <person name="Fresnedo-Ramirez J."/>
        </authorList>
    </citation>
    <scope>NUCLEOTIDE SEQUENCE [LARGE SCALE GENOMIC DNA]</scope>
    <source>
        <strain evidence="1">Clone GOH B32 T37-40</strain>
    </source>
</reference>
<proteinExistence type="predicted"/>
<sequence>MTTQISHINFDNSNLKSESVIQKPLLDSFMEILRLSWLTDVVQEGHVSKWELVHKEGCVKRTVPLFILKDVVDDSRHEYEEHLFCIYCCYSRCNNNLVSKCKYHFVIPADYESGEQLDDPFDKDDYFFKDWTHLIHWLLNNNGIGRLICINWINWGPAFITGRDIMHLWGLLCLYFQVRKITACDEACKAFRHITLMDGLCEPCEGAMETRLLFSVAFGSMWFGRLGYTFLRGSYEVSRDTYTTAIGYLRSRSLTEVEEIVGKYKKMCLAPLECMRDLLSFVLQMSFRLGGFRGLIKLSACFARSYFDICATSRISGNQEEQV</sequence>
<dbReference type="AlphaFoldDB" id="A0AAD4ZW60"/>
<dbReference type="EMBL" id="JAJFAZ020000001">
    <property type="protein sequence ID" value="KAI5355286.1"/>
    <property type="molecule type" value="Genomic_DNA"/>
</dbReference>
<name>A0AAD4ZW60_PRUDU</name>
<dbReference type="PANTHER" id="PTHR46201:SF9">
    <property type="entry name" value="PHD FINGER PROTEIN MALE MEIOCYTE DEATH 1"/>
    <property type="match status" value="1"/>
</dbReference>
<accession>A0AAD4ZW60</accession>
<comment type="caution">
    <text evidence="1">The sequence shown here is derived from an EMBL/GenBank/DDBJ whole genome shotgun (WGS) entry which is preliminary data.</text>
</comment>
<evidence type="ECO:0000313" key="1">
    <source>
        <dbReference type="EMBL" id="KAI5355286.1"/>
    </source>
</evidence>